<comment type="caution">
    <text evidence="1">The sequence shown here is derived from an EMBL/GenBank/DDBJ whole genome shotgun (WGS) entry which is preliminary data.</text>
</comment>
<evidence type="ECO:0000313" key="2">
    <source>
        <dbReference type="Proteomes" id="UP001153331"/>
    </source>
</evidence>
<reference evidence="1" key="1">
    <citation type="submission" date="2022-11" db="EMBL/GenBank/DDBJ databases">
        <title>Genome Sequence of Boeremia exigua.</title>
        <authorList>
            <person name="Buettner E."/>
        </authorList>
    </citation>
    <scope>NUCLEOTIDE SEQUENCE</scope>
    <source>
        <strain evidence="1">CU02</strain>
    </source>
</reference>
<name>A0ACC2IH69_9PLEO</name>
<sequence>MPAGQAALANRASDRASKSTQDEERFQQLENQVQTIRQLLMRRPGLDVEPMHGIDEVARLGSAEAPHEQLEQTLVRPRATSGSIAHYTPPSPTPEVLQHLAQVYENTIHLQPLSLFDPVQLDTRFPFYPDFLMHAFLSLMLLFTVHPHYGGRDLDAAGYYASLAQDVVMNESSRGLPKLEIVQSLCLLALRDMKLCQPYRVWMTIGTTTCLESLRDLFRRPKTALHNEFDEDLECYWSVYTLERMFWRPLANGLRLDKAPDYPLSPPIISGLDEAVDTESDVADAGIRRYCLEMVSIWGKLSTHLHEIRHGHVEAPWLSESTHSRLSVELFEYEAQLSSRHLMKNVVIQQQSLAELTDRQAYWRPWLMMQVISHAAPAILNHPFLQLVVIRAKLNRPSSRLFLQQTVDLALFHSGWVSRLISICDDMFFEIHNPLIGNVVAATATVPWFFQFVEDDATSSKARADLQRCKGLLVRLSSTWPHLRCKLDVIEKLEKVADRLTQTPTNSTAGGATITFPPSLIWELLDPSILEIAAYDLTSPGDRNGTCDDAVEAQMQLTTHFTHPLEEAEAMHNVNDGSFGVMSEFAGHPGPGTDNEELSIGDLLMAFDGHRFQY</sequence>
<dbReference type="Proteomes" id="UP001153331">
    <property type="component" value="Unassembled WGS sequence"/>
</dbReference>
<keyword evidence="2" id="KW-1185">Reference proteome</keyword>
<proteinExistence type="predicted"/>
<gene>
    <name evidence="1" type="ORF">OPT61_g3601</name>
</gene>
<evidence type="ECO:0000313" key="1">
    <source>
        <dbReference type="EMBL" id="KAJ8114543.1"/>
    </source>
</evidence>
<dbReference type="EMBL" id="JAPHNI010000187">
    <property type="protein sequence ID" value="KAJ8114543.1"/>
    <property type="molecule type" value="Genomic_DNA"/>
</dbReference>
<protein>
    <submittedName>
        <fullName evidence="1">Uncharacterized protein</fullName>
    </submittedName>
</protein>
<accession>A0ACC2IH69</accession>
<organism evidence="1 2">
    <name type="scientific">Boeremia exigua</name>
    <dbReference type="NCBI Taxonomy" id="749465"/>
    <lineage>
        <taxon>Eukaryota</taxon>
        <taxon>Fungi</taxon>
        <taxon>Dikarya</taxon>
        <taxon>Ascomycota</taxon>
        <taxon>Pezizomycotina</taxon>
        <taxon>Dothideomycetes</taxon>
        <taxon>Pleosporomycetidae</taxon>
        <taxon>Pleosporales</taxon>
        <taxon>Pleosporineae</taxon>
        <taxon>Didymellaceae</taxon>
        <taxon>Boeremia</taxon>
    </lineage>
</organism>